<dbReference type="EMBL" id="JAPDOD010000014">
    <property type="protein sequence ID" value="MDA0161758.1"/>
    <property type="molecule type" value="Genomic_DNA"/>
</dbReference>
<dbReference type="Pfam" id="PF00072">
    <property type="entry name" value="Response_reg"/>
    <property type="match status" value="1"/>
</dbReference>
<gene>
    <name evidence="4" type="ORF">OM076_15905</name>
</gene>
<protein>
    <submittedName>
        <fullName evidence="4">Response regulator</fullName>
    </submittedName>
</protein>
<dbReference type="RefSeq" id="WP_270040974.1">
    <property type="nucleotide sequence ID" value="NZ_JAPDOD010000014.1"/>
</dbReference>
<dbReference type="Proteomes" id="UP001149140">
    <property type="component" value="Unassembled WGS sequence"/>
</dbReference>
<keyword evidence="5" id="KW-1185">Reference proteome</keyword>
<name>A0A9X3S5L8_9ACTN</name>
<feature type="domain" description="Response regulatory" evidence="3">
    <location>
        <begin position="4"/>
        <end position="118"/>
    </location>
</feature>
<comment type="caution">
    <text evidence="4">The sequence shown here is derived from an EMBL/GenBank/DDBJ whole genome shotgun (WGS) entry which is preliminary data.</text>
</comment>
<dbReference type="InterPro" id="IPR011006">
    <property type="entry name" value="CheY-like_superfamily"/>
</dbReference>
<accession>A0A9X3S5L8</accession>
<keyword evidence="1 2" id="KW-0597">Phosphoprotein</keyword>
<dbReference type="InterPro" id="IPR001789">
    <property type="entry name" value="Sig_transdc_resp-reg_receiver"/>
</dbReference>
<dbReference type="GO" id="GO:0000160">
    <property type="term" value="P:phosphorelay signal transduction system"/>
    <property type="evidence" value="ECO:0007669"/>
    <property type="project" value="InterPro"/>
</dbReference>
<dbReference type="PANTHER" id="PTHR44591:SF3">
    <property type="entry name" value="RESPONSE REGULATORY DOMAIN-CONTAINING PROTEIN"/>
    <property type="match status" value="1"/>
</dbReference>
<sequence length="118" mass="12219">MPQTVLIVDDHAGFRHAARALLEADGFDVIGESATGTEGLEAVRRLNPQVVLLDLGLPDLDGIEVAGLLCRCPGGGPAVVLTSSRDASDYPPHFEHCGARGFIAKAELSGDALAMLAA</sequence>
<reference evidence="4" key="1">
    <citation type="submission" date="2022-10" db="EMBL/GenBank/DDBJ databases">
        <title>The WGS of Solirubrobacter ginsenosidimutans DSM 21036.</title>
        <authorList>
            <person name="Jiang Z."/>
        </authorList>
    </citation>
    <scope>NUCLEOTIDE SEQUENCE</scope>
    <source>
        <strain evidence="4">DSM 21036</strain>
    </source>
</reference>
<dbReference type="SUPFAM" id="SSF52172">
    <property type="entry name" value="CheY-like"/>
    <property type="match status" value="1"/>
</dbReference>
<evidence type="ECO:0000259" key="3">
    <source>
        <dbReference type="PROSITE" id="PS50110"/>
    </source>
</evidence>
<feature type="modified residue" description="4-aspartylphosphate" evidence="2">
    <location>
        <position position="54"/>
    </location>
</feature>
<evidence type="ECO:0000256" key="1">
    <source>
        <dbReference type="ARBA" id="ARBA00022553"/>
    </source>
</evidence>
<dbReference type="AlphaFoldDB" id="A0A9X3S5L8"/>
<dbReference type="PROSITE" id="PS50110">
    <property type="entry name" value="RESPONSE_REGULATORY"/>
    <property type="match status" value="1"/>
</dbReference>
<dbReference type="SMART" id="SM00448">
    <property type="entry name" value="REC"/>
    <property type="match status" value="1"/>
</dbReference>
<organism evidence="4 5">
    <name type="scientific">Solirubrobacter ginsenosidimutans</name>
    <dbReference type="NCBI Taxonomy" id="490573"/>
    <lineage>
        <taxon>Bacteria</taxon>
        <taxon>Bacillati</taxon>
        <taxon>Actinomycetota</taxon>
        <taxon>Thermoleophilia</taxon>
        <taxon>Solirubrobacterales</taxon>
        <taxon>Solirubrobacteraceae</taxon>
        <taxon>Solirubrobacter</taxon>
    </lineage>
</organism>
<dbReference type="PANTHER" id="PTHR44591">
    <property type="entry name" value="STRESS RESPONSE REGULATOR PROTEIN 1"/>
    <property type="match status" value="1"/>
</dbReference>
<dbReference type="InterPro" id="IPR050595">
    <property type="entry name" value="Bact_response_regulator"/>
</dbReference>
<evidence type="ECO:0000313" key="4">
    <source>
        <dbReference type="EMBL" id="MDA0161758.1"/>
    </source>
</evidence>
<evidence type="ECO:0000256" key="2">
    <source>
        <dbReference type="PROSITE-ProRule" id="PRU00169"/>
    </source>
</evidence>
<proteinExistence type="predicted"/>
<dbReference type="Gene3D" id="3.40.50.2300">
    <property type="match status" value="1"/>
</dbReference>
<evidence type="ECO:0000313" key="5">
    <source>
        <dbReference type="Proteomes" id="UP001149140"/>
    </source>
</evidence>